<evidence type="ECO:0000313" key="2">
    <source>
        <dbReference type="Proteomes" id="UP000070444"/>
    </source>
</evidence>
<keyword evidence="2" id="KW-1185">Reference proteome</keyword>
<protein>
    <recommendedName>
        <fullName evidence="3">F-box domain-containing protein</fullName>
    </recommendedName>
</protein>
<accession>A0A137NVB2</accession>
<proteinExistence type="predicted"/>
<dbReference type="SUPFAM" id="SSF52047">
    <property type="entry name" value="RNI-like"/>
    <property type="match status" value="1"/>
</dbReference>
<organism evidence="1 2">
    <name type="scientific">Conidiobolus coronatus (strain ATCC 28846 / CBS 209.66 / NRRL 28638)</name>
    <name type="common">Delacroixia coronata</name>
    <dbReference type="NCBI Taxonomy" id="796925"/>
    <lineage>
        <taxon>Eukaryota</taxon>
        <taxon>Fungi</taxon>
        <taxon>Fungi incertae sedis</taxon>
        <taxon>Zoopagomycota</taxon>
        <taxon>Entomophthoromycotina</taxon>
        <taxon>Entomophthoromycetes</taxon>
        <taxon>Entomophthorales</taxon>
        <taxon>Ancylistaceae</taxon>
        <taxon>Conidiobolus</taxon>
    </lineage>
</organism>
<gene>
    <name evidence="1" type="ORF">CONCODRAFT_11556</name>
</gene>
<reference evidence="1 2" key="1">
    <citation type="journal article" date="2015" name="Genome Biol. Evol.">
        <title>Phylogenomic analyses indicate that early fungi evolved digesting cell walls of algal ancestors of land plants.</title>
        <authorList>
            <person name="Chang Y."/>
            <person name="Wang S."/>
            <person name="Sekimoto S."/>
            <person name="Aerts A.L."/>
            <person name="Choi C."/>
            <person name="Clum A."/>
            <person name="LaButti K.M."/>
            <person name="Lindquist E.A."/>
            <person name="Yee Ngan C."/>
            <person name="Ohm R.A."/>
            <person name="Salamov A.A."/>
            <person name="Grigoriev I.V."/>
            <person name="Spatafora J.W."/>
            <person name="Berbee M.L."/>
        </authorList>
    </citation>
    <scope>NUCLEOTIDE SEQUENCE [LARGE SCALE GENOMIC DNA]</scope>
    <source>
        <strain evidence="1 2">NRRL 28638</strain>
    </source>
</reference>
<evidence type="ECO:0000313" key="1">
    <source>
        <dbReference type="EMBL" id="KXN66571.1"/>
    </source>
</evidence>
<feature type="non-terminal residue" evidence="1">
    <location>
        <position position="1"/>
    </location>
</feature>
<evidence type="ECO:0008006" key="3">
    <source>
        <dbReference type="Google" id="ProtNLM"/>
    </source>
</evidence>
<dbReference type="InterPro" id="IPR032675">
    <property type="entry name" value="LRR_dom_sf"/>
</dbReference>
<name>A0A137NVB2_CONC2</name>
<dbReference type="AlphaFoldDB" id="A0A137NVB2"/>
<dbReference type="Gene3D" id="3.80.10.10">
    <property type="entry name" value="Ribonuclease Inhibitor"/>
    <property type="match status" value="1"/>
</dbReference>
<dbReference type="EMBL" id="KQ964710">
    <property type="protein sequence ID" value="KXN66571.1"/>
    <property type="molecule type" value="Genomic_DNA"/>
</dbReference>
<dbReference type="Proteomes" id="UP000070444">
    <property type="component" value="Unassembled WGS sequence"/>
</dbReference>
<sequence length="363" mass="42389">QSDLIQLSLTCSQFRNKLNSTIFRKIELLKDGEIIPGKPNKSSKKKQLDILIDILEEDYLDKYHFVKHCISWEFCNNSFNTQFFNMFKYITKLELYSGSTNITNFASDTGNSSRLINILKYLKNLEILRLGCKLINFTETENISDFKLPICLKVLNVMGFSSDRLSFSPIENINEEYAKLKNATIINNSMLASMVVLMSSLTEVTFFNNQYFSADLLCQFFSLNPQLKKISISLKFVQSNHLNIGCDITQNILIPILSTLTSLQTLEFSEYDFWNFSSIDWSSYDKKIPLFYLNGIWNANSNVDEFVNPEIFDKIKFSNMFELEYYFMYYGFDELDNWKVVQDDLADSREFWLVKKGEDEVNK</sequence>
<dbReference type="OrthoDB" id="1055097at2759"/>